<dbReference type="PRINTS" id="PR00985">
    <property type="entry name" value="TRNASYNTHLEU"/>
</dbReference>
<dbReference type="EMBL" id="MHCC01000024">
    <property type="protein sequence ID" value="OGY12786.1"/>
    <property type="molecule type" value="Genomic_DNA"/>
</dbReference>
<dbReference type="HAMAP" id="MF_00049_B">
    <property type="entry name" value="Leu_tRNA_synth_B"/>
    <property type="match status" value="1"/>
</dbReference>
<feature type="binding site" evidence="9">
    <location>
        <position position="645"/>
    </location>
    <ligand>
        <name>ATP</name>
        <dbReference type="ChEBI" id="CHEBI:30616"/>
    </ligand>
</feature>
<evidence type="ECO:0000259" key="15">
    <source>
        <dbReference type="Pfam" id="PF13603"/>
    </source>
</evidence>
<dbReference type="AlphaFoldDB" id="A0A1G1VBQ8"/>
<dbReference type="InterPro" id="IPR013155">
    <property type="entry name" value="M/V/L/I-tRNA-synth_anticd-bd"/>
</dbReference>
<feature type="domain" description="Methionyl/Valyl/Leucyl/Isoleucyl-tRNA synthetase anticodon-binding" evidence="13">
    <location>
        <begin position="717"/>
        <end position="768"/>
    </location>
</feature>
<dbReference type="Pfam" id="PF09334">
    <property type="entry name" value="tRNA-synt_1g"/>
    <property type="match status" value="1"/>
</dbReference>
<dbReference type="Gene3D" id="3.90.740.10">
    <property type="entry name" value="Valyl/Leucyl/Isoleucyl-tRNA synthetase, editing domain"/>
    <property type="match status" value="1"/>
</dbReference>
<keyword evidence="6 9" id="KW-0648">Protein biosynthesis</keyword>
<evidence type="ECO:0000256" key="7">
    <source>
        <dbReference type="ARBA" id="ARBA00023146"/>
    </source>
</evidence>
<keyword evidence="2 9" id="KW-0963">Cytoplasm</keyword>
<evidence type="ECO:0000256" key="9">
    <source>
        <dbReference type="HAMAP-Rule" id="MF_00049"/>
    </source>
</evidence>
<dbReference type="NCBIfam" id="TIGR00396">
    <property type="entry name" value="leuS_bact"/>
    <property type="match status" value="1"/>
</dbReference>
<feature type="domain" description="Methionyl/Leucyl tRNA synthetase" evidence="14">
    <location>
        <begin position="53"/>
        <end position="195"/>
    </location>
</feature>
<dbReference type="SUPFAM" id="SSF47323">
    <property type="entry name" value="Anticodon-binding domain of a subclass of class I aminoacyl-tRNA synthetases"/>
    <property type="match status" value="1"/>
</dbReference>
<dbReference type="InterPro" id="IPR002300">
    <property type="entry name" value="aa-tRNA-synth_Ia"/>
</dbReference>
<dbReference type="Gene3D" id="1.10.730.10">
    <property type="entry name" value="Isoleucyl-tRNA Synthetase, Domain 1"/>
    <property type="match status" value="2"/>
</dbReference>
<dbReference type="FunFam" id="3.40.50.620:FF:000003">
    <property type="entry name" value="Leucine--tRNA ligase"/>
    <property type="match status" value="1"/>
</dbReference>
<evidence type="ECO:0000256" key="6">
    <source>
        <dbReference type="ARBA" id="ARBA00022917"/>
    </source>
</evidence>
<dbReference type="GO" id="GO:0002161">
    <property type="term" value="F:aminoacyl-tRNA deacylase activity"/>
    <property type="evidence" value="ECO:0007669"/>
    <property type="project" value="InterPro"/>
</dbReference>
<dbReference type="EC" id="6.1.1.4" evidence="9"/>
<sequence length="919" mass="104677">MVAKKSTRQRRGSPKAAYEPSEVESKWQKEWEKGGLYETSNAPKRKKYILDMFPYPSGDTLHVGHVEGYVGTDILSRFERMRGADVLHPMGWDAFGLPAENYAIKTGINPDQSTHNNIKIFKRQLTNTGMSYDWDHEIDTSSPEFYKWTQWLFILMYKRGLAYKKMADVNWCPSCETVLANEQVVEGKCERCGTEVVQKKLSQWFLKITKYADRLISGLDKIDWLEGVKVQQKNWIGRSEGAQVKFEVENDKAGQFISVFTTRPDTLFGATFMVIPPDSEWVEKLTTKGKKDAVSEYIKLETSRTNKVGEEKGKTGIFTGSFVINPATEEKIPVWIANYVVSGYGSGAVMGVPAHDARDFDFAKKYDLPIKWVIESTRGKANESEAYTGEGKIVNSQEWNGWTTPDSIGKVIEYLEKKGTGKKQVQYHLRDWLISRQRYWGAPIPMVYCPACAKKGLSWFTTSIGSDGAGNSKFEIRNSKTNKKNENLKFKIENSADWSAGWYPVPEDQLPVYLPKDVDFRPTGESPIARSKEFQEGVVCPNCGAKAKREVDTMDTYVDSSWYFIRFTDPKNTSEFASREAIKQWLPVDTYVGGGHVVQHLLFARFFWKVLFDAELLDESAGDEPFLKLRAPGWILGQDSRKMSKRWGNIVTPDDIIPKYGADTLRMYEMFMGPFDAVKPWNLTGVEGMWRFINRVWRLVVENDKVNLVEEKDQQEVVRVQHKTIQSVTKDIEELHFNTAIASLMEFVNLLQDKAQESTDHRLQSMAKKDAIVGRQRPASTRPASICVERASPIAGSQSTVDRIICAEWKDAIKALLLLLAPFAPYITEELWHQTGSESSIHLQPWPEFDPELIQEETVAIPVQVNGKFRGTIEVDQVQGRDQKEVETRARESVPKYLEGKKVNKVIFVPARLINFVVS</sequence>
<evidence type="ECO:0000313" key="16">
    <source>
        <dbReference type="EMBL" id="OGY12786.1"/>
    </source>
</evidence>
<evidence type="ECO:0000256" key="11">
    <source>
        <dbReference type="SAM" id="MobiDB-lite"/>
    </source>
</evidence>
<evidence type="ECO:0000256" key="5">
    <source>
        <dbReference type="ARBA" id="ARBA00022840"/>
    </source>
</evidence>
<dbReference type="PROSITE" id="PS00178">
    <property type="entry name" value="AA_TRNA_LIGASE_I"/>
    <property type="match status" value="1"/>
</dbReference>
<keyword evidence="7 9" id="KW-0030">Aminoacyl-tRNA synthetase</keyword>
<evidence type="ECO:0000259" key="12">
    <source>
        <dbReference type="Pfam" id="PF00133"/>
    </source>
</evidence>
<evidence type="ECO:0000256" key="2">
    <source>
        <dbReference type="ARBA" id="ARBA00022490"/>
    </source>
</evidence>
<dbReference type="SUPFAM" id="SSF52374">
    <property type="entry name" value="Nucleotidylyl transferase"/>
    <property type="match status" value="1"/>
</dbReference>
<accession>A0A1G1VBQ8</accession>
<dbReference type="CDD" id="cd00812">
    <property type="entry name" value="LeuRS_core"/>
    <property type="match status" value="1"/>
</dbReference>
<feature type="compositionally biased region" description="Basic residues" evidence="11">
    <location>
        <begin position="1"/>
        <end position="13"/>
    </location>
</feature>
<feature type="domain" description="Methionyl/Valyl/Leucyl/Isoleucyl-tRNA synthetase anticodon-binding" evidence="13">
    <location>
        <begin position="803"/>
        <end position="877"/>
    </location>
</feature>
<keyword evidence="3 9" id="KW-0436">Ligase</keyword>
<evidence type="ECO:0000256" key="8">
    <source>
        <dbReference type="ARBA" id="ARBA00047469"/>
    </source>
</evidence>
<dbReference type="SUPFAM" id="SSF50677">
    <property type="entry name" value="ValRS/IleRS/LeuRS editing domain"/>
    <property type="match status" value="1"/>
</dbReference>
<dbReference type="Pfam" id="PF08264">
    <property type="entry name" value="Anticodon_1"/>
    <property type="match status" value="2"/>
</dbReference>
<dbReference type="PANTHER" id="PTHR43740:SF2">
    <property type="entry name" value="LEUCINE--TRNA LIGASE, MITOCHONDRIAL"/>
    <property type="match status" value="1"/>
</dbReference>
<dbReference type="FunFam" id="1.10.730.10:FF:000002">
    <property type="entry name" value="Leucine--tRNA ligase"/>
    <property type="match status" value="1"/>
</dbReference>
<dbReference type="GO" id="GO:0005524">
    <property type="term" value="F:ATP binding"/>
    <property type="evidence" value="ECO:0007669"/>
    <property type="project" value="UniProtKB-UniRule"/>
</dbReference>
<dbReference type="CDD" id="cd07958">
    <property type="entry name" value="Anticodon_Ia_Leu_BEm"/>
    <property type="match status" value="1"/>
</dbReference>
<evidence type="ECO:0000259" key="13">
    <source>
        <dbReference type="Pfam" id="PF08264"/>
    </source>
</evidence>
<keyword evidence="5 9" id="KW-0067">ATP-binding</keyword>
<feature type="domain" description="Leucyl-tRNA synthetase editing" evidence="15">
    <location>
        <begin position="233"/>
        <end position="416"/>
    </location>
</feature>
<dbReference type="Gene3D" id="3.40.50.620">
    <property type="entry name" value="HUPs"/>
    <property type="match status" value="2"/>
</dbReference>
<dbReference type="InterPro" id="IPR002302">
    <property type="entry name" value="Leu-tRNA-ligase"/>
</dbReference>
<proteinExistence type="inferred from homology"/>
<comment type="catalytic activity">
    <reaction evidence="8 9">
        <text>tRNA(Leu) + L-leucine + ATP = L-leucyl-tRNA(Leu) + AMP + diphosphate</text>
        <dbReference type="Rhea" id="RHEA:11688"/>
        <dbReference type="Rhea" id="RHEA-COMP:9613"/>
        <dbReference type="Rhea" id="RHEA-COMP:9622"/>
        <dbReference type="ChEBI" id="CHEBI:30616"/>
        <dbReference type="ChEBI" id="CHEBI:33019"/>
        <dbReference type="ChEBI" id="CHEBI:57427"/>
        <dbReference type="ChEBI" id="CHEBI:78442"/>
        <dbReference type="ChEBI" id="CHEBI:78494"/>
        <dbReference type="ChEBI" id="CHEBI:456215"/>
        <dbReference type="EC" id="6.1.1.4"/>
    </reaction>
</comment>
<evidence type="ECO:0000259" key="14">
    <source>
        <dbReference type="Pfam" id="PF09334"/>
    </source>
</evidence>
<evidence type="ECO:0000256" key="4">
    <source>
        <dbReference type="ARBA" id="ARBA00022741"/>
    </source>
</evidence>
<dbReference type="InterPro" id="IPR014729">
    <property type="entry name" value="Rossmann-like_a/b/a_fold"/>
</dbReference>
<dbReference type="InterPro" id="IPR009008">
    <property type="entry name" value="Val/Leu/Ile-tRNA-synth_edit"/>
</dbReference>
<dbReference type="Proteomes" id="UP000178659">
    <property type="component" value="Unassembled WGS sequence"/>
</dbReference>
<evidence type="ECO:0000256" key="1">
    <source>
        <dbReference type="ARBA" id="ARBA00005594"/>
    </source>
</evidence>
<dbReference type="GO" id="GO:0006429">
    <property type="term" value="P:leucyl-tRNA aminoacylation"/>
    <property type="evidence" value="ECO:0007669"/>
    <property type="project" value="UniProtKB-UniRule"/>
</dbReference>
<dbReference type="Pfam" id="PF00133">
    <property type="entry name" value="tRNA-synt_1"/>
    <property type="match status" value="1"/>
</dbReference>
<dbReference type="Pfam" id="PF13603">
    <property type="entry name" value="tRNA-synt_1_2"/>
    <property type="match status" value="1"/>
</dbReference>
<feature type="domain" description="Aminoacyl-tRNA synthetase class Ia" evidence="12">
    <location>
        <begin position="546"/>
        <end position="668"/>
    </location>
</feature>
<evidence type="ECO:0000256" key="10">
    <source>
        <dbReference type="RuleBase" id="RU363035"/>
    </source>
</evidence>
<name>A0A1G1VBQ8_9BACT</name>
<dbReference type="GO" id="GO:0004823">
    <property type="term" value="F:leucine-tRNA ligase activity"/>
    <property type="evidence" value="ECO:0007669"/>
    <property type="project" value="UniProtKB-UniRule"/>
</dbReference>
<dbReference type="InterPro" id="IPR001412">
    <property type="entry name" value="aa-tRNA-synth_I_CS"/>
</dbReference>
<keyword evidence="4 9" id="KW-0547">Nucleotide-binding</keyword>
<gene>
    <name evidence="9" type="primary">leuS</name>
    <name evidence="16" type="ORF">A3A77_02830</name>
</gene>
<comment type="caution">
    <text evidence="9">Lacks conserved residue(s) required for the propagation of feature annotation.</text>
</comment>
<dbReference type="InterPro" id="IPR009080">
    <property type="entry name" value="tRNAsynth_Ia_anticodon-bd"/>
</dbReference>
<reference evidence="16 17" key="1">
    <citation type="journal article" date="2016" name="Nat. Commun.">
        <title>Thousands of microbial genomes shed light on interconnected biogeochemical processes in an aquifer system.</title>
        <authorList>
            <person name="Anantharaman K."/>
            <person name="Brown C.T."/>
            <person name="Hug L.A."/>
            <person name="Sharon I."/>
            <person name="Castelle C.J."/>
            <person name="Probst A.J."/>
            <person name="Thomas B.C."/>
            <person name="Singh A."/>
            <person name="Wilkins M.J."/>
            <person name="Karaoz U."/>
            <person name="Brodie E.L."/>
            <person name="Williams K.H."/>
            <person name="Hubbard S.S."/>
            <person name="Banfield J.F."/>
        </authorList>
    </citation>
    <scope>NUCLEOTIDE SEQUENCE [LARGE SCALE GENOMIC DNA]</scope>
</reference>
<dbReference type="PANTHER" id="PTHR43740">
    <property type="entry name" value="LEUCYL-TRNA SYNTHETASE"/>
    <property type="match status" value="1"/>
</dbReference>
<comment type="similarity">
    <text evidence="1 9 10">Belongs to the class-I aminoacyl-tRNA synthetase family.</text>
</comment>
<comment type="caution">
    <text evidence="16">The sequence shown here is derived from an EMBL/GenBank/DDBJ whole genome shotgun (WGS) entry which is preliminary data.</text>
</comment>
<organism evidence="16 17">
    <name type="scientific">Candidatus Blackburnbacteria bacterium RIFCSPLOWO2_01_FULL_40_20</name>
    <dbReference type="NCBI Taxonomy" id="1797519"/>
    <lineage>
        <taxon>Bacteria</taxon>
        <taxon>Candidatus Blackburniibacteriota</taxon>
    </lineage>
</organism>
<evidence type="ECO:0000313" key="17">
    <source>
        <dbReference type="Proteomes" id="UP000178659"/>
    </source>
</evidence>
<dbReference type="InterPro" id="IPR025709">
    <property type="entry name" value="Leu_tRNA-synth_edit"/>
</dbReference>
<dbReference type="InterPro" id="IPR015413">
    <property type="entry name" value="Methionyl/Leucyl_tRNA_Synth"/>
</dbReference>
<evidence type="ECO:0000256" key="3">
    <source>
        <dbReference type="ARBA" id="ARBA00022598"/>
    </source>
</evidence>
<dbReference type="GO" id="GO:0005829">
    <property type="term" value="C:cytosol"/>
    <property type="evidence" value="ECO:0007669"/>
    <property type="project" value="TreeGrafter"/>
</dbReference>
<feature type="region of interest" description="Disordered" evidence="11">
    <location>
        <begin position="1"/>
        <end position="24"/>
    </location>
</feature>
<comment type="subcellular location">
    <subcellularLocation>
        <location evidence="9">Cytoplasm</location>
    </subcellularLocation>
</comment>
<protein>
    <recommendedName>
        <fullName evidence="9">Leucine--tRNA ligase</fullName>
        <ecNumber evidence="9">6.1.1.4</ecNumber>
    </recommendedName>
    <alternativeName>
        <fullName evidence="9">Leucyl-tRNA synthetase</fullName>
        <shortName evidence="9">LeuRS</shortName>
    </alternativeName>
</protein>